<dbReference type="EMBL" id="VSSQ01001103">
    <property type="protein sequence ID" value="MPM05124.1"/>
    <property type="molecule type" value="Genomic_DNA"/>
</dbReference>
<dbReference type="InterPro" id="IPR001119">
    <property type="entry name" value="SLH_dom"/>
</dbReference>
<dbReference type="InterPro" id="IPR044060">
    <property type="entry name" value="Bacterial_rp_domain"/>
</dbReference>
<dbReference type="PANTHER" id="PTHR43308:SF5">
    <property type="entry name" value="S-LAYER PROTEIN _ PEPTIDOGLYCAN ENDO-BETA-N-ACETYLGLUCOSAMINIDASE"/>
    <property type="match status" value="1"/>
</dbReference>
<feature type="domain" description="SLH" evidence="1">
    <location>
        <begin position="598"/>
        <end position="656"/>
    </location>
</feature>
<accession>A0A644WSB2</accession>
<comment type="caution">
    <text evidence="2">The sequence shown here is derived from an EMBL/GenBank/DDBJ whole genome shotgun (WGS) entry which is preliminary data.</text>
</comment>
<feature type="domain" description="SLH" evidence="1">
    <location>
        <begin position="722"/>
        <end position="784"/>
    </location>
</feature>
<sequence>MEYANDLASDTAYIKLLDHVDTTATLEFASGKTAVLDLNGKTIDGNSIPAGSGENRSVLTVNGNLTLCDSSTATVADQGKITGGHGTGDGTGGGVYIHTSGNFIMTCGNITGNTAVNGGGVGNGGTFNMTGGSIAGNSCILGSDSAPCGGGVANMGDFNMSGGSITDNTVVSGGAGGGVFDITGITLSGNVNISGNTVGTASDNVALMRAGSGGGAVQITGVLTNTTPIGVSIQEVTVDELDDDIFVFAPKAGVFTGGTAVTNSAYISKFVSDNSGFAVVEADDNQLKLAAAQAITKADATNGSFTVKVNGNEVPSAIEGQTVTVTPAASSGYELDTISVYKTGDSDTAVTVTNGSFTMPAYGVTVNVIFKVVAGSPTGGGTGSGSSPSIGAPVIVDGKTENIGTEKKAGDTTTVTVDQSKLGTNIGGATSGSSVVVPVSENGSATASLVVKNIEDMAAKSMTLTVQTGGVAYNLNTSAIDTAALTAAFPGVDMSKVPFDVTITNSSVSIEGETLVLSPVAFSVTATYGGKTVDVDTFSAYIDRVIEVTAEQAAKITTAVVVDTDGSVRHVPTNVIEKDGKYYAVINSRTNSTYALIQSEVTFADAAGKWYEATVNEMGSRKIIAGRSASVFDGEASITRAEFAVILVRALGLTADGISTFSDVPADAWYTGAVATAAQYGVVSGKGDKQFDPNANITRQEAMLMLQRAAALTEFTGTSSELDSFADADSVGSWARDAAKWSVGSGLIQGTNGKLNPTANITRAESATIILRLLQKAELVDVRSET</sequence>
<dbReference type="Pfam" id="PF18998">
    <property type="entry name" value="Flg_new_2"/>
    <property type="match status" value="1"/>
</dbReference>
<dbReference type="PANTHER" id="PTHR43308">
    <property type="entry name" value="OUTER MEMBRANE PROTEIN ALPHA-RELATED"/>
    <property type="match status" value="1"/>
</dbReference>
<gene>
    <name evidence="2" type="ORF">SDC9_51410</name>
</gene>
<dbReference type="AlphaFoldDB" id="A0A644WSB2"/>
<name>A0A644WSB2_9ZZZZ</name>
<proteinExistence type="predicted"/>
<evidence type="ECO:0000313" key="2">
    <source>
        <dbReference type="EMBL" id="MPM05124.1"/>
    </source>
</evidence>
<organism evidence="2">
    <name type="scientific">bioreactor metagenome</name>
    <dbReference type="NCBI Taxonomy" id="1076179"/>
    <lineage>
        <taxon>unclassified sequences</taxon>
        <taxon>metagenomes</taxon>
        <taxon>ecological metagenomes</taxon>
    </lineage>
</organism>
<reference evidence="2" key="1">
    <citation type="submission" date="2019-08" db="EMBL/GenBank/DDBJ databases">
        <authorList>
            <person name="Kucharzyk K."/>
            <person name="Murdoch R.W."/>
            <person name="Higgins S."/>
            <person name="Loffler F."/>
        </authorList>
    </citation>
    <scope>NUCLEOTIDE SEQUENCE</scope>
</reference>
<evidence type="ECO:0000259" key="1">
    <source>
        <dbReference type="PROSITE" id="PS51272"/>
    </source>
</evidence>
<dbReference type="PROSITE" id="PS51272">
    <property type="entry name" value="SLH"/>
    <property type="match status" value="3"/>
</dbReference>
<protein>
    <recommendedName>
        <fullName evidence="1">SLH domain-containing protein</fullName>
    </recommendedName>
</protein>
<feature type="domain" description="SLH" evidence="1">
    <location>
        <begin position="657"/>
        <end position="720"/>
    </location>
</feature>
<dbReference type="InterPro" id="IPR051465">
    <property type="entry name" value="Cell_Envelope_Struct_Comp"/>
</dbReference>
<dbReference type="Pfam" id="PF00395">
    <property type="entry name" value="SLH"/>
    <property type="match status" value="3"/>
</dbReference>